<comment type="caution">
    <text evidence="2">The sequence shown here is derived from an EMBL/GenBank/DDBJ whole genome shotgun (WGS) entry which is preliminary data.</text>
</comment>
<evidence type="ECO:0000313" key="2">
    <source>
        <dbReference type="EMBL" id="MDT0344488.1"/>
    </source>
</evidence>
<dbReference type="Gene3D" id="3.40.50.720">
    <property type="entry name" value="NAD(P)-binding Rossmann-like Domain"/>
    <property type="match status" value="1"/>
</dbReference>
<proteinExistence type="predicted"/>
<organism evidence="2 3">
    <name type="scientific">Streptomyces litchfieldiae</name>
    <dbReference type="NCBI Taxonomy" id="3075543"/>
    <lineage>
        <taxon>Bacteria</taxon>
        <taxon>Bacillati</taxon>
        <taxon>Actinomycetota</taxon>
        <taxon>Actinomycetes</taxon>
        <taxon>Kitasatosporales</taxon>
        <taxon>Streptomycetaceae</taxon>
        <taxon>Streptomyces</taxon>
    </lineage>
</organism>
<dbReference type="InterPro" id="IPR008927">
    <property type="entry name" value="6-PGluconate_DH-like_C_sf"/>
</dbReference>
<sequence length="388" mass="40514">MTAPHTLAVLGLGRMGEAIATRLAAQDWNVVGWTRSGRASGTVEVTGDPNDAVARADLVLLSLFDGPACRQVLDDVRDSLRTDTIVLNTSTIAPDEASELARRLGPSHVHAPVLGSVPAVAAGALRILAAAEQGAFDRARPVLETLGTVRRVDDAATAAALKLIANSSLAGAVLALRDALRQADALGLPRAQVLDVLELGQLGGLVARKRPFLTDPPTAGTAEFTIGALAKDMALLAAASNAPLPVAADLAGTPAGTEADIAVAATVPATDDEVLEPLHAYIRGHATGDPTHFRDAFLPTAHIEGIRDGAFVSWRLGEYCALFQGRPAPDEPTRSRRVDVLGVHGTVATATMTLHHGADTFTDIFLLVRADDGWRIANKAYHRHSSAS</sequence>
<protein>
    <submittedName>
        <fullName evidence="2">Nuclear transport factor 2 family protein</fullName>
    </submittedName>
</protein>
<keyword evidence="3" id="KW-1185">Reference proteome</keyword>
<dbReference type="RefSeq" id="WP_311705622.1">
    <property type="nucleotide sequence ID" value="NZ_JAVREL010000010.1"/>
</dbReference>
<dbReference type="InterPro" id="IPR051265">
    <property type="entry name" value="HIBADH-related_NP60_sf"/>
</dbReference>
<dbReference type="Gene3D" id="3.10.450.50">
    <property type="match status" value="1"/>
</dbReference>
<dbReference type="SUPFAM" id="SSF51735">
    <property type="entry name" value="NAD(P)-binding Rossmann-fold domains"/>
    <property type="match status" value="1"/>
</dbReference>
<dbReference type="InterPro" id="IPR039437">
    <property type="entry name" value="FrzH/put_lumazine-bd"/>
</dbReference>
<name>A0ABU2MT38_9ACTN</name>
<dbReference type="Pfam" id="PF12893">
    <property type="entry name" value="Lumazine_bd_2"/>
    <property type="match status" value="1"/>
</dbReference>
<dbReference type="EMBL" id="JAVREL010000010">
    <property type="protein sequence ID" value="MDT0344488.1"/>
    <property type="molecule type" value="Genomic_DNA"/>
</dbReference>
<dbReference type="Proteomes" id="UP001183246">
    <property type="component" value="Unassembled WGS sequence"/>
</dbReference>
<dbReference type="Gene3D" id="1.10.1040.10">
    <property type="entry name" value="N-(1-d-carboxylethyl)-l-norvaline Dehydrogenase, domain 2"/>
    <property type="match status" value="1"/>
</dbReference>
<dbReference type="SUPFAM" id="SSF54427">
    <property type="entry name" value="NTF2-like"/>
    <property type="match status" value="1"/>
</dbReference>
<dbReference type="InterPro" id="IPR013328">
    <property type="entry name" value="6PGD_dom2"/>
</dbReference>
<gene>
    <name evidence="2" type="ORF">RM590_17985</name>
</gene>
<accession>A0ABU2MT38</accession>
<dbReference type="InterPro" id="IPR006115">
    <property type="entry name" value="6PGDH_NADP-bd"/>
</dbReference>
<dbReference type="PANTHER" id="PTHR43580:SF2">
    <property type="entry name" value="CYTOKINE-LIKE NUCLEAR FACTOR N-PAC"/>
    <property type="match status" value="1"/>
</dbReference>
<evidence type="ECO:0000259" key="1">
    <source>
        <dbReference type="Pfam" id="PF03446"/>
    </source>
</evidence>
<dbReference type="InterPro" id="IPR036291">
    <property type="entry name" value="NAD(P)-bd_dom_sf"/>
</dbReference>
<dbReference type="Pfam" id="PF03446">
    <property type="entry name" value="NAD_binding_2"/>
    <property type="match status" value="1"/>
</dbReference>
<dbReference type="PANTHER" id="PTHR43580">
    <property type="entry name" value="OXIDOREDUCTASE GLYR1-RELATED"/>
    <property type="match status" value="1"/>
</dbReference>
<feature type="domain" description="6-phosphogluconate dehydrogenase NADP-binding" evidence="1">
    <location>
        <begin position="7"/>
        <end position="148"/>
    </location>
</feature>
<reference evidence="3" key="1">
    <citation type="submission" date="2023-07" db="EMBL/GenBank/DDBJ databases">
        <title>30 novel species of actinomycetes from the DSMZ collection.</title>
        <authorList>
            <person name="Nouioui I."/>
        </authorList>
    </citation>
    <scope>NUCLEOTIDE SEQUENCE [LARGE SCALE GENOMIC DNA]</scope>
    <source>
        <strain evidence="3">DSM 44938</strain>
    </source>
</reference>
<dbReference type="InterPro" id="IPR032710">
    <property type="entry name" value="NTF2-like_dom_sf"/>
</dbReference>
<evidence type="ECO:0000313" key="3">
    <source>
        <dbReference type="Proteomes" id="UP001183246"/>
    </source>
</evidence>
<dbReference type="SUPFAM" id="SSF48179">
    <property type="entry name" value="6-phosphogluconate dehydrogenase C-terminal domain-like"/>
    <property type="match status" value="1"/>
</dbReference>